<dbReference type="EMBL" id="LT629772">
    <property type="protein sequence ID" value="SDS68863.1"/>
    <property type="molecule type" value="Genomic_DNA"/>
</dbReference>
<dbReference type="AlphaFoldDB" id="A0A1H1U900"/>
<feature type="transmembrane region" description="Helical" evidence="1">
    <location>
        <begin position="97"/>
        <end position="116"/>
    </location>
</feature>
<accession>A0A1H1U900</accession>
<proteinExistence type="predicted"/>
<organism evidence="2 3">
    <name type="scientific">Microlunatus soli</name>
    <dbReference type="NCBI Taxonomy" id="630515"/>
    <lineage>
        <taxon>Bacteria</taxon>
        <taxon>Bacillati</taxon>
        <taxon>Actinomycetota</taxon>
        <taxon>Actinomycetes</taxon>
        <taxon>Propionibacteriales</taxon>
        <taxon>Propionibacteriaceae</taxon>
        <taxon>Microlunatus</taxon>
    </lineage>
</organism>
<dbReference type="OrthoDB" id="3543536at2"/>
<dbReference type="RefSeq" id="WP_091525533.1">
    <property type="nucleotide sequence ID" value="NZ_LT629772.1"/>
</dbReference>
<keyword evidence="1" id="KW-1133">Transmembrane helix</keyword>
<feature type="transmembrane region" description="Helical" evidence="1">
    <location>
        <begin position="21"/>
        <end position="42"/>
    </location>
</feature>
<evidence type="ECO:0008006" key="4">
    <source>
        <dbReference type="Google" id="ProtNLM"/>
    </source>
</evidence>
<sequence length="180" mass="19434">MTPPRDSRRSPRSDRAGSVQLITGICSIVFTIGTVLQNFVIINRRAVEQMMVLAGQSAEAASAAAPGFLTGFRIVGCVYILGNAIGILALRRRNATWLFWVVLAVNLTQAAGVVMIPPEVFRASIALYGPAGILPSVITDGGALLVTVLLVIVLIRHRRPWGPARTGTAERQRQHWRDPG</sequence>
<evidence type="ECO:0000313" key="3">
    <source>
        <dbReference type="Proteomes" id="UP000199103"/>
    </source>
</evidence>
<protein>
    <recommendedName>
        <fullName evidence="4">DUF4386 domain-containing protein</fullName>
    </recommendedName>
</protein>
<evidence type="ECO:0000256" key="1">
    <source>
        <dbReference type="SAM" id="Phobius"/>
    </source>
</evidence>
<keyword evidence="1" id="KW-0472">Membrane</keyword>
<keyword evidence="3" id="KW-1185">Reference proteome</keyword>
<evidence type="ECO:0000313" key="2">
    <source>
        <dbReference type="EMBL" id="SDS68863.1"/>
    </source>
</evidence>
<name>A0A1H1U900_9ACTN</name>
<reference evidence="2 3" key="1">
    <citation type="submission" date="2016-10" db="EMBL/GenBank/DDBJ databases">
        <authorList>
            <person name="de Groot N.N."/>
        </authorList>
    </citation>
    <scope>NUCLEOTIDE SEQUENCE [LARGE SCALE GENOMIC DNA]</scope>
    <source>
        <strain evidence="2 3">DSM 21800</strain>
    </source>
</reference>
<feature type="transmembrane region" description="Helical" evidence="1">
    <location>
        <begin position="136"/>
        <end position="155"/>
    </location>
</feature>
<dbReference type="Proteomes" id="UP000199103">
    <property type="component" value="Chromosome I"/>
</dbReference>
<keyword evidence="1" id="KW-0812">Transmembrane</keyword>
<feature type="transmembrane region" description="Helical" evidence="1">
    <location>
        <begin position="71"/>
        <end position="90"/>
    </location>
</feature>
<gene>
    <name evidence="2" type="ORF">SAMN04489812_2686</name>
</gene>